<feature type="transmembrane region" description="Helical" evidence="7">
    <location>
        <begin position="252"/>
        <end position="275"/>
    </location>
</feature>
<organism evidence="9">
    <name type="scientific">gut metagenome</name>
    <dbReference type="NCBI Taxonomy" id="749906"/>
    <lineage>
        <taxon>unclassified sequences</taxon>
        <taxon>metagenomes</taxon>
        <taxon>organismal metagenomes</taxon>
    </lineage>
</organism>
<dbReference type="Pfam" id="PF00535">
    <property type="entry name" value="Glycos_transf_2"/>
    <property type="match status" value="1"/>
</dbReference>
<gene>
    <name evidence="9" type="ORF">EVA_22335</name>
</gene>
<keyword evidence="6 7" id="KW-0472">Membrane</keyword>
<evidence type="ECO:0000256" key="7">
    <source>
        <dbReference type="SAM" id="Phobius"/>
    </source>
</evidence>
<comment type="subcellular location">
    <subcellularLocation>
        <location evidence="1">Membrane</location>
        <topology evidence="1">Multi-pass membrane protein</topology>
    </subcellularLocation>
</comment>
<name>J9FQD8_9ZZZZ</name>
<feature type="domain" description="Glycosyltransferase 2-like" evidence="8">
    <location>
        <begin position="23"/>
        <end position="188"/>
    </location>
</feature>
<comment type="caution">
    <text evidence="9">The sequence shown here is derived from an EMBL/GenBank/DDBJ whole genome shotgun (WGS) entry which is preliminary data.</text>
</comment>
<dbReference type="PANTHER" id="PTHR48090:SF1">
    <property type="entry name" value="PROPHAGE BACTOPRENOL GLUCOSYL TRANSFERASE HOMOLOG"/>
    <property type="match status" value="1"/>
</dbReference>
<evidence type="ECO:0000313" key="9">
    <source>
        <dbReference type="EMBL" id="EJW89559.1"/>
    </source>
</evidence>
<keyword evidence="5 7" id="KW-1133">Transmembrane helix</keyword>
<dbReference type="PANTHER" id="PTHR48090">
    <property type="entry name" value="UNDECAPRENYL-PHOSPHATE 4-DEOXY-4-FORMAMIDO-L-ARABINOSE TRANSFERASE-RELATED"/>
    <property type="match status" value="1"/>
</dbReference>
<sequence length="337" mass="37907">MNSGNIFAAELRINKPKVMKIAIVVPCYNEEAVLHETASRLVAMGERLENHYPDFSMDIMLVDDGSKDQTWQIIQELSQQHRAIGGIKLAHNAGHQHALWAGLEWGSKHTDAVISIDADLQDDIEAIPEMVEKFRNGADIVFGIRKERATDTFFKKNSALFFYKLMNALGDDVVYNHADYRLMSRRALLALMAFPERNLFLRGLVKSLGFRQEAVYYNRAERFAGESKYPLGKMLSFALDGITSFSVRPLRIILYSGLTFMIIAAVAICYGLYSYLFGDILPGWTSLLLSVWFLGGAILTAIGIIGEYIGKIYNEVKARPRYLLDDVIAPGEALHKD</sequence>
<evidence type="ECO:0000259" key="8">
    <source>
        <dbReference type="Pfam" id="PF00535"/>
    </source>
</evidence>
<evidence type="ECO:0000256" key="6">
    <source>
        <dbReference type="ARBA" id="ARBA00023136"/>
    </source>
</evidence>
<proteinExistence type="predicted"/>
<reference evidence="9" key="1">
    <citation type="journal article" date="2012" name="PLoS ONE">
        <title>Gene sets for utilization of primary and secondary nutrition supplies in the distal gut of endangered iberian lynx.</title>
        <authorList>
            <person name="Alcaide M."/>
            <person name="Messina E."/>
            <person name="Richter M."/>
            <person name="Bargiela R."/>
            <person name="Peplies J."/>
            <person name="Huws S.A."/>
            <person name="Newbold C.J."/>
            <person name="Golyshin P.N."/>
            <person name="Simon M.A."/>
            <person name="Lopez G."/>
            <person name="Yakimov M.M."/>
            <person name="Ferrer M."/>
        </authorList>
    </citation>
    <scope>NUCLEOTIDE SEQUENCE</scope>
</reference>
<evidence type="ECO:0000256" key="1">
    <source>
        <dbReference type="ARBA" id="ARBA00004141"/>
    </source>
</evidence>
<dbReference type="AlphaFoldDB" id="J9FQD8"/>
<keyword evidence="2" id="KW-0328">Glycosyltransferase</keyword>
<evidence type="ECO:0000256" key="2">
    <source>
        <dbReference type="ARBA" id="ARBA00022676"/>
    </source>
</evidence>
<keyword evidence="4 7" id="KW-0812">Transmembrane</keyword>
<evidence type="ECO:0000256" key="4">
    <source>
        <dbReference type="ARBA" id="ARBA00022692"/>
    </source>
</evidence>
<dbReference type="InterPro" id="IPR001173">
    <property type="entry name" value="Glyco_trans_2-like"/>
</dbReference>
<dbReference type="GO" id="GO:0016757">
    <property type="term" value="F:glycosyltransferase activity"/>
    <property type="evidence" value="ECO:0007669"/>
    <property type="project" value="UniProtKB-KW"/>
</dbReference>
<dbReference type="EMBL" id="AMCI01009399">
    <property type="protein sequence ID" value="EJW89559.1"/>
    <property type="molecule type" value="Genomic_DNA"/>
</dbReference>
<feature type="transmembrane region" description="Helical" evidence="7">
    <location>
        <begin position="287"/>
        <end position="309"/>
    </location>
</feature>
<dbReference type="InterPro" id="IPR029044">
    <property type="entry name" value="Nucleotide-diphossugar_trans"/>
</dbReference>
<dbReference type="GO" id="GO:0005886">
    <property type="term" value="C:plasma membrane"/>
    <property type="evidence" value="ECO:0007669"/>
    <property type="project" value="TreeGrafter"/>
</dbReference>
<protein>
    <submittedName>
        <fullName evidence="9">Ribonuclease III</fullName>
    </submittedName>
</protein>
<dbReference type="Gene3D" id="3.90.550.10">
    <property type="entry name" value="Spore Coat Polysaccharide Biosynthesis Protein SpsA, Chain A"/>
    <property type="match status" value="1"/>
</dbReference>
<dbReference type="SUPFAM" id="SSF53448">
    <property type="entry name" value="Nucleotide-diphospho-sugar transferases"/>
    <property type="match status" value="1"/>
</dbReference>
<keyword evidence="3" id="KW-0808">Transferase</keyword>
<dbReference type="CDD" id="cd04187">
    <property type="entry name" value="DPM1_like_bac"/>
    <property type="match status" value="1"/>
</dbReference>
<evidence type="ECO:0000256" key="3">
    <source>
        <dbReference type="ARBA" id="ARBA00022679"/>
    </source>
</evidence>
<evidence type="ECO:0000256" key="5">
    <source>
        <dbReference type="ARBA" id="ARBA00022989"/>
    </source>
</evidence>
<dbReference type="InterPro" id="IPR050256">
    <property type="entry name" value="Glycosyltransferase_2"/>
</dbReference>
<accession>J9FQD8</accession>